<dbReference type="CDD" id="cd09917">
    <property type="entry name" value="F-box_SF"/>
    <property type="match status" value="1"/>
</dbReference>
<dbReference type="SUPFAM" id="SSF81383">
    <property type="entry name" value="F-box domain"/>
    <property type="match status" value="1"/>
</dbReference>
<dbReference type="InterPro" id="IPR001810">
    <property type="entry name" value="F-box_dom"/>
</dbReference>
<feature type="domain" description="F-box" evidence="1">
    <location>
        <begin position="4"/>
        <end position="50"/>
    </location>
</feature>
<dbReference type="AlphaFoldDB" id="A0A7C8QKG3"/>
<dbReference type="EMBL" id="WIPF01000060">
    <property type="protein sequence ID" value="KAF3217111.1"/>
    <property type="molecule type" value="Genomic_DNA"/>
</dbReference>
<dbReference type="Pfam" id="PF12937">
    <property type="entry name" value="F-box-like"/>
    <property type="match status" value="1"/>
</dbReference>
<comment type="caution">
    <text evidence="2">The sequence shown here is derived from an EMBL/GenBank/DDBJ whole genome shotgun (WGS) entry which is preliminary data.</text>
</comment>
<dbReference type="InterPro" id="IPR036047">
    <property type="entry name" value="F-box-like_dom_sf"/>
</dbReference>
<evidence type="ECO:0000259" key="1">
    <source>
        <dbReference type="Pfam" id="PF12937"/>
    </source>
</evidence>
<protein>
    <recommendedName>
        <fullName evidence="1">F-box domain-containing protein</fullName>
    </recommendedName>
</protein>
<accession>A0A7C8QKG3</accession>
<dbReference type="Proteomes" id="UP000483672">
    <property type="component" value="Unassembled WGS sequence"/>
</dbReference>
<sequence length="374" mass="43091">MSIEILPTEILVQVLDDASLEIGDLAIISRVSRRWHSAVIPVLYRRFTFRYYPSLKSEEYKRLESFSKYGHHVRHLSLHIKDWVDKDDAESEKSKSLPDVATYLRMLDPFTEVTHVEHYDIDIRGVTWPIFLAILNYLVSSKPKLISLTIRRNLYWGLVPPSDQDLDPEKLLPTPRLSNFTSLNLQVNSKRTGPESIESFPFLVNNLVLTLGDSCRNVSKLQLYLIMGESKNPEILEALQKTDFPLLPVDSIKELRYVLLPGIVPPTRLFHTEFGDTKVLTVPSWVCGRWMNPTWGQAPPGKSLKYFKNVETLRITDVFETAEGNDLERNLKFVAKHLPKLQSLILENDERQFSISRKLDGSITWEEVAFKLKA</sequence>
<reference evidence="2 3" key="1">
    <citation type="submission" date="2019-06" db="EMBL/GenBank/DDBJ databases">
        <authorList>
            <person name="Palmer J.M."/>
        </authorList>
    </citation>
    <scope>NUCLEOTIDE SEQUENCE [LARGE SCALE GENOMIC DNA]</scope>
    <source>
        <strain evidence="2 3">TWF191</strain>
    </source>
</reference>
<gene>
    <name evidence="2" type="ORF">TWF191_008790</name>
</gene>
<name>A0A7C8QKG3_ORBOL</name>
<organism evidence="2 3">
    <name type="scientific">Orbilia oligospora</name>
    <name type="common">Nematode-trapping fungus</name>
    <name type="synonym">Arthrobotrys oligospora</name>
    <dbReference type="NCBI Taxonomy" id="2813651"/>
    <lineage>
        <taxon>Eukaryota</taxon>
        <taxon>Fungi</taxon>
        <taxon>Dikarya</taxon>
        <taxon>Ascomycota</taxon>
        <taxon>Pezizomycotina</taxon>
        <taxon>Orbiliomycetes</taxon>
        <taxon>Orbiliales</taxon>
        <taxon>Orbiliaceae</taxon>
        <taxon>Orbilia</taxon>
    </lineage>
</organism>
<proteinExistence type="predicted"/>
<evidence type="ECO:0000313" key="2">
    <source>
        <dbReference type="EMBL" id="KAF3217111.1"/>
    </source>
</evidence>
<evidence type="ECO:0000313" key="3">
    <source>
        <dbReference type="Proteomes" id="UP000483672"/>
    </source>
</evidence>